<keyword evidence="8" id="KW-1185">Reference proteome</keyword>
<dbReference type="RefSeq" id="WP_281903801.1">
    <property type="nucleotide sequence ID" value="NZ_BSDI01000058.1"/>
</dbReference>
<dbReference type="EMBL" id="BSDI01000058">
    <property type="protein sequence ID" value="GLI02309.1"/>
    <property type="molecule type" value="Genomic_DNA"/>
</dbReference>
<feature type="chain" id="PRO_5045162264" evidence="5">
    <location>
        <begin position="20"/>
        <end position="509"/>
    </location>
</feature>
<evidence type="ECO:0000313" key="8">
    <source>
        <dbReference type="Proteomes" id="UP001144280"/>
    </source>
</evidence>
<feature type="domain" description="Solute-binding protein family 5" evidence="6">
    <location>
        <begin position="78"/>
        <end position="409"/>
    </location>
</feature>
<evidence type="ECO:0000256" key="4">
    <source>
        <dbReference type="ARBA" id="ARBA00022729"/>
    </source>
</evidence>
<dbReference type="SUPFAM" id="SSF53850">
    <property type="entry name" value="Periplasmic binding protein-like II"/>
    <property type="match status" value="1"/>
</dbReference>
<reference evidence="7" key="1">
    <citation type="submission" date="2022-12" db="EMBL/GenBank/DDBJ databases">
        <title>New Phytohabitans aurantiacus sp. RD004123 nov., an actinomycete isolated from soil.</title>
        <authorList>
            <person name="Triningsih D.W."/>
            <person name="Harunari E."/>
            <person name="Igarashi Y."/>
        </authorList>
    </citation>
    <scope>NUCLEOTIDE SEQUENCE</scope>
    <source>
        <strain evidence="7">RD004123</strain>
    </source>
</reference>
<evidence type="ECO:0000256" key="5">
    <source>
        <dbReference type="SAM" id="SignalP"/>
    </source>
</evidence>
<comment type="caution">
    <text evidence="7">The sequence shown here is derived from an EMBL/GenBank/DDBJ whole genome shotgun (WGS) entry which is preliminary data.</text>
</comment>
<name>A0ABQ5R6A4_9ACTN</name>
<keyword evidence="4 5" id="KW-0732">Signal</keyword>
<keyword evidence="3" id="KW-0813">Transport</keyword>
<dbReference type="InterPro" id="IPR000914">
    <property type="entry name" value="SBP_5_dom"/>
</dbReference>
<dbReference type="Gene3D" id="3.40.190.10">
    <property type="entry name" value="Periplasmic binding protein-like II"/>
    <property type="match status" value="1"/>
</dbReference>
<proteinExistence type="inferred from homology"/>
<dbReference type="Pfam" id="PF00496">
    <property type="entry name" value="SBP_bac_5"/>
    <property type="match status" value="1"/>
</dbReference>
<dbReference type="Gene3D" id="3.10.105.10">
    <property type="entry name" value="Dipeptide-binding Protein, Domain 3"/>
    <property type="match status" value="1"/>
</dbReference>
<dbReference type="PANTHER" id="PTHR30290:SF10">
    <property type="entry name" value="PERIPLASMIC OLIGOPEPTIDE-BINDING PROTEIN-RELATED"/>
    <property type="match status" value="1"/>
</dbReference>
<gene>
    <name evidence="7" type="ORF">Pa4123_75870</name>
</gene>
<dbReference type="PROSITE" id="PS51257">
    <property type="entry name" value="PROKAR_LIPOPROTEIN"/>
    <property type="match status" value="1"/>
</dbReference>
<feature type="signal peptide" evidence="5">
    <location>
        <begin position="1"/>
        <end position="19"/>
    </location>
</feature>
<organism evidence="7 8">
    <name type="scientific">Phytohabitans aurantiacus</name>
    <dbReference type="NCBI Taxonomy" id="3016789"/>
    <lineage>
        <taxon>Bacteria</taxon>
        <taxon>Bacillati</taxon>
        <taxon>Actinomycetota</taxon>
        <taxon>Actinomycetes</taxon>
        <taxon>Micromonosporales</taxon>
        <taxon>Micromonosporaceae</taxon>
    </lineage>
</organism>
<evidence type="ECO:0000313" key="7">
    <source>
        <dbReference type="EMBL" id="GLI02309.1"/>
    </source>
</evidence>
<sequence>MRRLSLAAAATAVTLLAAACGGGSSAGGSGGATGGTLTLAPLVQAQPWDLKDAGLGNNTQYYQPVYDSLLRLDPKADPVANLATEWSYDSTNTVLTLKLRTDVKFTDGTAFDAEAVKANLTHTQTGTNEAAGQLKVVKSVEAVDASTAKITLSAPDPSFVANLGSVAGMMASPKAIQAGTLKNEPVGSGPYTLDKAATTAGSVYTFVRNPNYWNTSAFPFDKIVLKPLTDPTAVLNALRSGQVNGAVLTNAQNIAPAKSSGLTVSEYTPGDVEGLYIWDRGGTKVKALGDPRVRQALNYAFDRDAIVKTAKQGLGEPTAQVFNPTGSAFDASLNQKYTYDPAKAKQLLAEAGYPNGFEVTMPDVSAVFPSQQALMTQQLTDIGVKVKIDKIPVDQLISSLLAGKYAMSYFVLASFRPWDTIVIQGQKDSLWNPFKYSDPTVDGLIQQAQNATGDAQAALFKQINTMMVDQAWNAPWDFVENAYVTTKGVTVTPQAYAAVPPIYNFKPAN</sequence>
<dbReference type="InterPro" id="IPR039424">
    <property type="entry name" value="SBP_5"/>
</dbReference>
<comment type="subcellular location">
    <subcellularLocation>
        <location evidence="1">Cell envelope</location>
    </subcellularLocation>
</comment>
<protein>
    <submittedName>
        <fullName evidence="7">Peptide ABC transporter substrate-binding protein</fullName>
    </submittedName>
</protein>
<evidence type="ECO:0000256" key="3">
    <source>
        <dbReference type="ARBA" id="ARBA00022448"/>
    </source>
</evidence>
<evidence type="ECO:0000256" key="1">
    <source>
        <dbReference type="ARBA" id="ARBA00004196"/>
    </source>
</evidence>
<dbReference type="Proteomes" id="UP001144280">
    <property type="component" value="Unassembled WGS sequence"/>
</dbReference>
<evidence type="ECO:0000256" key="2">
    <source>
        <dbReference type="ARBA" id="ARBA00005695"/>
    </source>
</evidence>
<accession>A0ABQ5R6A4</accession>
<dbReference type="PIRSF" id="PIRSF002741">
    <property type="entry name" value="MppA"/>
    <property type="match status" value="1"/>
</dbReference>
<dbReference type="PANTHER" id="PTHR30290">
    <property type="entry name" value="PERIPLASMIC BINDING COMPONENT OF ABC TRANSPORTER"/>
    <property type="match status" value="1"/>
</dbReference>
<dbReference type="InterPro" id="IPR030678">
    <property type="entry name" value="Peptide/Ni-bd"/>
</dbReference>
<comment type="similarity">
    <text evidence="2">Belongs to the bacterial solute-binding protein 5 family.</text>
</comment>
<evidence type="ECO:0000259" key="6">
    <source>
        <dbReference type="Pfam" id="PF00496"/>
    </source>
</evidence>